<sequence>MTPREAAPTREDVTQADRDAARGWLHDVVHKYLANRQEMEMLAEHFARHRLAHTARPDAAPNLNDYIAGYEDAQEVAARPDAGDEVERVARALCKQQGGDADAHAVDSHDCWEGPLWTVFAKDAEELLSAMREGVDRGMVERVEAEARRYAGMYSEASDGRNTFVMFADWVAALSRKGG</sequence>
<proteinExistence type="predicted"/>
<evidence type="ECO:0000313" key="2">
    <source>
        <dbReference type="Proteomes" id="UP000652430"/>
    </source>
</evidence>
<accession>A0ABQ3LF16</accession>
<organism evidence="1 2">
    <name type="scientific">Sphingomonas glacialis</name>
    <dbReference type="NCBI Taxonomy" id="658225"/>
    <lineage>
        <taxon>Bacteria</taxon>
        <taxon>Pseudomonadati</taxon>
        <taxon>Pseudomonadota</taxon>
        <taxon>Alphaproteobacteria</taxon>
        <taxon>Sphingomonadales</taxon>
        <taxon>Sphingomonadaceae</taxon>
        <taxon>Sphingomonas</taxon>
    </lineage>
</organism>
<dbReference type="Proteomes" id="UP000652430">
    <property type="component" value="Unassembled WGS sequence"/>
</dbReference>
<reference evidence="2" key="1">
    <citation type="journal article" date="2019" name="Int. J. Syst. Evol. Microbiol.">
        <title>The Global Catalogue of Microorganisms (GCM) 10K type strain sequencing project: providing services to taxonomists for standard genome sequencing and annotation.</title>
        <authorList>
            <consortium name="The Broad Institute Genomics Platform"/>
            <consortium name="The Broad Institute Genome Sequencing Center for Infectious Disease"/>
            <person name="Wu L."/>
            <person name="Ma J."/>
        </authorList>
    </citation>
    <scope>NUCLEOTIDE SEQUENCE [LARGE SCALE GENOMIC DNA]</scope>
    <source>
        <strain evidence="2">CGMCC 1.8957</strain>
    </source>
</reference>
<dbReference type="RefSeq" id="WP_189674994.1">
    <property type="nucleotide sequence ID" value="NZ_BNAQ01000001.1"/>
</dbReference>
<evidence type="ECO:0000313" key="1">
    <source>
        <dbReference type="EMBL" id="GHH09203.1"/>
    </source>
</evidence>
<keyword evidence="2" id="KW-1185">Reference proteome</keyword>
<name>A0ABQ3LF16_9SPHN</name>
<comment type="caution">
    <text evidence="1">The sequence shown here is derived from an EMBL/GenBank/DDBJ whole genome shotgun (WGS) entry which is preliminary data.</text>
</comment>
<dbReference type="EMBL" id="BNAQ01000001">
    <property type="protein sequence ID" value="GHH09203.1"/>
    <property type="molecule type" value="Genomic_DNA"/>
</dbReference>
<gene>
    <name evidence="1" type="ORF">GCM10008023_05550</name>
</gene>
<protein>
    <submittedName>
        <fullName evidence="1">Uncharacterized protein</fullName>
    </submittedName>
</protein>